<dbReference type="PANTHER" id="PTHR35176">
    <property type="entry name" value="HEME OXYGENASE HI_0854-RELATED"/>
    <property type="match status" value="1"/>
</dbReference>
<organism evidence="3 4">
    <name type="scientific">Kutzneria kofuensis</name>
    <dbReference type="NCBI Taxonomy" id="103725"/>
    <lineage>
        <taxon>Bacteria</taxon>
        <taxon>Bacillati</taxon>
        <taxon>Actinomycetota</taxon>
        <taxon>Actinomycetes</taxon>
        <taxon>Pseudonocardiales</taxon>
        <taxon>Pseudonocardiaceae</taxon>
        <taxon>Kutzneria</taxon>
    </lineage>
</organism>
<dbReference type="SUPFAM" id="SSF50475">
    <property type="entry name" value="FMN-binding split barrel"/>
    <property type="match status" value="1"/>
</dbReference>
<dbReference type="GO" id="GO:0005829">
    <property type="term" value="C:cytosol"/>
    <property type="evidence" value="ECO:0007669"/>
    <property type="project" value="TreeGrafter"/>
</dbReference>
<dbReference type="Proteomes" id="UP000585638">
    <property type="component" value="Unassembled WGS sequence"/>
</dbReference>
<dbReference type="AlphaFoldDB" id="A0A7W9KJH0"/>
<accession>A0A7W9KJH0</accession>
<gene>
    <name evidence="3" type="ORF">BJ998_004939</name>
</gene>
<reference evidence="3 4" key="1">
    <citation type="submission" date="2020-08" db="EMBL/GenBank/DDBJ databases">
        <title>Sequencing the genomes of 1000 actinobacteria strains.</title>
        <authorList>
            <person name="Klenk H.-P."/>
        </authorList>
    </citation>
    <scope>NUCLEOTIDE SEQUENCE [LARGE SCALE GENOMIC DNA]</scope>
    <source>
        <strain evidence="3 4">DSM 43851</strain>
    </source>
</reference>
<dbReference type="InterPro" id="IPR052019">
    <property type="entry name" value="F420H2_bilvrd_red/Heme_oxyg"/>
</dbReference>
<keyword evidence="4" id="KW-1185">Reference proteome</keyword>
<dbReference type="EMBL" id="JACHIR010000001">
    <property type="protein sequence ID" value="MBB5893743.1"/>
    <property type="molecule type" value="Genomic_DNA"/>
</dbReference>
<protein>
    <submittedName>
        <fullName evidence="3">PPOX class probable F420-dependent enzyme</fullName>
    </submittedName>
</protein>
<dbReference type="NCBIfam" id="TIGR03618">
    <property type="entry name" value="Rv1155_F420"/>
    <property type="match status" value="1"/>
</dbReference>
<dbReference type="InterPro" id="IPR019920">
    <property type="entry name" value="F420-binding_dom_put"/>
</dbReference>
<feature type="domain" description="Pyridoxamine 5'-phosphate oxidase N-terminal" evidence="2">
    <location>
        <begin position="11"/>
        <end position="107"/>
    </location>
</feature>
<sequence>MPEPMSLARQHEFLAEGARTAILVTMRSSGRPHAVPVWYALDGSDIVLFTGAATVKGRALQANPLVTVVVDDDRPPYSFVSVEGTAELSTDPAELRRCVELIANRYLPPDQAAGFVEYGTGPGNLLVRVRPTHVIAQDRVAG</sequence>
<dbReference type="RefSeq" id="WP_184865246.1">
    <property type="nucleotide sequence ID" value="NZ_BAAAWY010000030.1"/>
</dbReference>
<evidence type="ECO:0000259" key="2">
    <source>
        <dbReference type="Pfam" id="PF01243"/>
    </source>
</evidence>
<dbReference type="Gene3D" id="2.30.110.10">
    <property type="entry name" value="Electron Transport, Fmn-binding Protein, Chain A"/>
    <property type="match status" value="1"/>
</dbReference>
<evidence type="ECO:0000313" key="4">
    <source>
        <dbReference type="Proteomes" id="UP000585638"/>
    </source>
</evidence>
<dbReference type="InterPro" id="IPR011576">
    <property type="entry name" value="Pyridox_Oxase_N"/>
</dbReference>
<evidence type="ECO:0000256" key="1">
    <source>
        <dbReference type="ARBA" id="ARBA00023002"/>
    </source>
</evidence>
<keyword evidence="1" id="KW-0560">Oxidoreductase</keyword>
<dbReference type="GO" id="GO:0070967">
    <property type="term" value="F:coenzyme F420 binding"/>
    <property type="evidence" value="ECO:0007669"/>
    <property type="project" value="TreeGrafter"/>
</dbReference>
<dbReference type="GO" id="GO:0016627">
    <property type="term" value="F:oxidoreductase activity, acting on the CH-CH group of donors"/>
    <property type="evidence" value="ECO:0007669"/>
    <property type="project" value="TreeGrafter"/>
</dbReference>
<comment type="caution">
    <text evidence="3">The sequence shown here is derived from an EMBL/GenBank/DDBJ whole genome shotgun (WGS) entry which is preliminary data.</text>
</comment>
<name>A0A7W9KJH0_9PSEU</name>
<evidence type="ECO:0000313" key="3">
    <source>
        <dbReference type="EMBL" id="MBB5893743.1"/>
    </source>
</evidence>
<dbReference type="InterPro" id="IPR012349">
    <property type="entry name" value="Split_barrel_FMN-bd"/>
</dbReference>
<proteinExistence type="predicted"/>
<dbReference type="Pfam" id="PF01243">
    <property type="entry name" value="PNPOx_N"/>
    <property type="match status" value="1"/>
</dbReference>
<dbReference type="PANTHER" id="PTHR35176:SF1">
    <property type="entry name" value="F420H(2)-DEPENDENT BILIVERDIN REDUCTASE"/>
    <property type="match status" value="1"/>
</dbReference>